<dbReference type="GO" id="GO:0003676">
    <property type="term" value="F:nucleic acid binding"/>
    <property type="evidence" value="ECO:0007669"/>
    <property type="project" value="InterPro"/>
</dbReference>
<name>A0AAW1IVH6_POPJA</name>
<dbReference type="Gene3D" id="3.30.420.10">
    <property type="entry name" value="Ribonuclease H-like superfamily/Ribonuclease H"/>
    <property type="match status" value="1"/>
</dbReference>
<accession>A0AAW1IVH6</accession>
<protein>
    <recommendedName>
        <fullName evidence="3">Tc1-like transposase DDE domain-containing protein</fullName>
    </recommendedName>
</protein>
<evidence type="ECO:0000313" key="2">
    <source>
        <dbReference type="Proteomes" id="UP001458880"/>
    </source>
</evidence>
<evidence type="ECO:0000313" key="1">
    <source>
        <dbReference type="EMBL" id="KAK9694030.1"/>
    </source>
</evidence>
<organism evidence="1 2">
    <name type="scientific">Popillia japonica</name>
    <name type="common">Japanese beetle</name>
    <dbReference type="NCBI Taxonomy" id="7064"/>
    <lineage>
        <taxon>Eukaryota</taxon>
        <taxon>Metazoa</taxon>
        <taxon>Ecdysozoa</taxon>
        <taxon>Arthropoda</taxon>
        <taxon>Hexapoda</taxon>
        <taxon>Insecta</taxon>
        <taxon>Pterygota</taxon>
        <taxon>Neoptera</taxon>
        <taxon>Endopterygota</taxon>
        <taxon>Coleoptera</taxon>
        <taxon>Polyphaga</taxon>
        <taxon>Scarabaeiformia</taxon>
        <taxon>Scarabaeidae</taxon>
        <taxon>Rutelinae</taxon>
        <taxon>Popillia</taxon>
    </lineage>
</organism>
<gene>
    <name evidence="1" type="ORF">QE152_g33804</name>
</gene>
<dbReference type="InterPro" id="IPR036397">
    <property type="entry name" value="RNaseH_sf"/>
</dbReference>
<evidence type="ECO:0008006" key="3">
    <source>
        <dbReference type="Google" id="ProtNLM"/>
    </source>
</evidence>
<dbReference type="AlphaFoldDB" id="A0AAW1IVH6"/>
<reference evidence="1 2" key="1">
    <citation type="journal article" date="2024" name="BMC Genomics">
        <title>De novo assembly and annotation of Popillia japonica's genome with initial clues to its potential as an invasive pest.</title>
        <authorList>
            <person name="Cucini C."/>
            <person name="Boschi S."/>
            <person name="Funari R."/>
            <person name="Cardaioli E."/>
            <person name="Iannotti N."/>
            <person name="Marturano G."/>
            <person name="Paoli F."/>
            <person name="Bruttini M."/>
            <person name="Carapelli A."/>
            <person name="Frati F."/>
            <person name="Nardi F."/>
        </authorList>
    </citation>
    <scope>NUCLEOTIDE SEQUENCE [LARGE SCALE GENOMIC DNA]</scope>
    <source>
        <strain evidence="1">DMR45628</strain>
    </source>
</reference>
<sequence length="95" mass="11205">MSILIRKCINTSLPHPPQSPDLNPIENDWHILVDLHLRKYEIPNKRDLKKYLQQAWNSISEETTPKTGRFNTWSSARDYWKVKSSDSCSWHANKV</sequence>
<dbReference type="EMBL" id="JASPKY010000524">
    <property type="protein sequence ID" value="KAK9694030.1"/>
    <property type="molecule type" value="Genomic_DNA"/>
</dbReference>
<proteinExistence type="predicted"/>
<comment type="caution">
    <text evidence="1">The sequence shown here is derived from an EMBL/GenBank/DDBJ whole genome shotgun (WGS) entry which is preliminary data.</text>
</comment>
<dbReference type="Proteomes" id="UP001458880">
    <property type="component" value="Unassembled WGS sequence"/>
</dbReference>
<keyword evidence="2" id="KW-1185">Reference proteome</keyword>